<dbReference type="PATRIC" id="fig|458.5.peg.2227"/>
<gene>
    <name evidence="2" type="ORF">Lrub_2136</name>
</gene>
<reference evidence="2 3" key="1">
    <citation type="submission" date="2015-11" db="EMBL/GenBank/DDBJ databases">
        <title>Genomic analysis of 38 Legionella species identifies large and diverse effector repertoires.</title>
        <authorList>
            <person name="Burstein D."/>
            <person name="Amaro F."/>
            <person name="Zusman T."/>
            <person name="Lifshitz Z."/>
            <person name="Cohen O."/>
            <person name="Gilbert J.A."/>
            <person name="Pupko T."/>
            <person name="Shuman H.A."/>
            <person name="Segal G."/>
        </authorList>
    </citation>
    <scope>NUCLEOTIDE SEQUENCE [LARGE SCALE GENOMIC DNA]</scope>
    <source>
        <strain evidence="2 3">WA-270A-C2</strain>
    </source>
</reference>
<feature type="chain" id="PRO_5006916829" evidence="1">
    <location>
        <begin position="25"/>
        <end position="81"/>
    </location>
</feature>
<comment type="caution">
    <text evidence="2">The sequence shown here is derived from an EMBL/GenBank/DDBJ whole genome shotgun (WGS) entry which is preliminary data.</text>
</comment>
<evidence type="ECO:0000313" key="3">
    <source>
        <dbReference type="Proteomes" id="UP000054608"/>
    </source>
</evidence>
<accession>A0A0W0XRU4</accession>
<dbReference type="AlphaFoldDB" id="A0A0W0XRU4"/>
<organism evidence="2 3">
    <name type="scientific">Legionella rubrilucens</name>
    <dbReference type="NCBI Taxonomy" id="458"/>
    <lineage>
        <taxon>Bacteria</taxon>
        <taxon>Pseudomonadati</taxon>
        <taxon>Pseudomonadota</taxon>
        <taxon>Gammaproteobacteria</taxon>
        <taxon>Legionellales</taxon>
        <taxon>Legionellaceae</taxon>
        <taxon>Legionella</taxon>
    </lineage>
</organism>
<dbReference type="EMBL" id="LNYT01000020">
    <property type="protein sequence ID" value="KTD47214.1"/>
    <property type="molecule type" value="Genomic_DNA"/>
</dbReference>
<feature type="signal peptide" evidence="1">
    <location>
        <begin position="1"/>
        <end position="24"/>
    </location>
</feature>
<keyword evidence="3" id="KW-1185">Reference proteome</keyword>
<name>A0A0W0XRU4_9GAMM</name>
<dbReference type="Proteomes" id="UP000054608">
    <property type="component" value="Unassembled WGS sequence"/>
</dbReference>
<protein>
    <submittedName>
        <fullName evidence="2">Uncharacterized protein</fullName>
    </submittedName>
</protein>
<evidence type="ECO:0000256" key="1">
    <source>
        <dbReference type="SAM" id="SignalP"/>
    </source>
</evidence>
<dbReference type="STRING" id="458.Lrub_2136"/>
<evidence type="ECO:0000313" key="2">
    <source>
        <dbReference type="EMBL" id="KTD47214.1"/>
    </source>
</evidence>
<keyword evidence="1" id="KW-0732">Signal</keyword>
<proteinExistence type="predicted"/>
<sequence>MTLMRKALTMVFFLTGLAPVTVYAADLPTVVIGSENYDHDMCVNQYTDNCISTVCITSSALDCNEQCKAAAIDKCEEKEEE</sequence>